<accession>A0ABV0R652</accession>
<dbReference type="Pfam" id="PF00089">
    <property type="entry name" value="Trypsin"/>
    <property type="match status" value="1"/>
</dbReference>
<keyword evidence="3" id="KW-1185">Reference proteome</keyword>
<dbReference type="PANTHER" id="PTHR24257">
    <property type="entry name" value="CHYMOTRYPSIN-LIKE ELASTASE FAMILY MEMBER"/>
    <property type="match status" value="1"/>
</dbReference>
<dbReference type="Gene3D" id="2.40.10.10">
    <property type="entry name" value="Trypsin-like serine proteases"/>
    <property type="match status" value="1"/>
</dbReference>
<dbReference type="InterPro" id="IPR001254">
    <property type="entry name" value="Trypsin_dom"/>
</dbReference>
<comment type="caution">
    <text evidence="2">The sequence shown here is derived from an EMBL/GenBank/DDBJ whole genome shotgun (WGS) entry which is preliminary data.</text>
</comment>
<evidence type="ECO:0000313" key="3">
    <source>
        <dbReference type="Proteomes" id="UP001434883"/>
    </source>
</evidence>
<dbReference type="InterPro" id="IPR043504">
    <property type="entry name" value="Peptidase_S1_PA_chymotrypsin"/>
</dbReference>
<protein>
    <recommendedName>
        <fullName evidence="1">Peptidase S1 domain-containing protein</fullName>
    </recommendedName>
</protein>
<sequence length="123" mass="14036">SGCAVPSYWSDTSQAVNGEEARPYSWPWQVSMESFYPTCGGTLVALDWVLAAAHCIIFHTYRVVIAEHDMDIEEGPEQSLMVAKMFIHPKWNNNCVSCGCVQQYNVRRDTLFSKNLREMIKNQ</sequence>
<dbReference type="PROSITE" id="PS50240">
    <property type="entry name" value="TRYPSIN_DOM"/>
    <property type="match status" value="1"/>
</dbReference>
<feature type="domain" description="Peptidase S1" evidence="1">
    <location>
        <begin position="15"/>
        <end position="123"/>
    </location>
</feature>
<dbReference type="Proteomes" id="UP001434883">
    <property type="component" value="Unassembled WGS sequence"/>
</dbReference>
<evidence type="ECO:0000259" key="1">
    <source>
        <dbReference type="PROSITE" id="PS50240"/>
    </source>
</evidence>
<proteinExistence type="predicted"/>
<dbReference type="InterPro" id="IPR009003">
    <property type="entry name" value="Peptidase_S1_PA"/>
</dbReference>
<reference evidence="2 3" key="1">
    <citation type="submission" date="2021-06" db="EMBL/GenBank/DDBJ databases">
        <authorList>
            <person name="Palmer J.M."/>
        </authorList>
    </citation>
    <scope>NUCLEOTIDE SEQUENCE [LARGE SCALE GENOMIC DNA]</scope>
    <source>
        <strain evidence="2 3">XC_2019</strain>
        <tissue evidence="2">Muscle</tissue>
    </source>
</reference>
<dbReference type="InterPro" id="IPR050850">
    <property type="entry name" value="Peptidase_S1_Elastase_sf"/>
</dbReference>
<dbReference type="PANTHER" id="PTHR24257:SF22">
    <property type="entry name" value="CHYMOTRYPSIN-LIKE ELASTASE FAMILY MEMBER 3B"/>
    <property type="match status" value="1"/>
</dbReference>
<gene>
    <name evidence="2" type="ORF">XENOCAPTIV_001354</name>
</gene>
<name>A0ABV0R652_9TELE</name>
<organism evidence="2 3">
    <name type="scientific">Xenoophorus captivus</name>
    <dbReference type="NCBI Taxonomy" id="1517983"/>
    <lineage>
        <taxon>Eukaryota</taxon>
        <taxon>Metazoa</taxon>
        <taxon>Chordata</taxon>
        <taxon>Craniata</taxon>
        <taxon>Vertebrata</taxon>
        <taxon>Euteleostomi</taxon>
        <taxon>Actinopterygii</taxon>
        <taxon>Neopterygii</taxon>
        <taxon>Teleostei</taxon>
        <taxon>Neoteleostei</taxon>
        <taxon>Acanthomorphata</taxon>
        <taxon>Ovalentaria</taxon>
        <taxon>Atherinomorphae</taxon>
        <taxon>Cyprinodontiformes</taxon>
        <taxon>Goodeidae</taxon>
        <taxon>Xenoophorus</taxon>
    </lineage>
</organism>
<evidence type="ECO:0000313" key="2">
    <source>
        <dbReference type="EMBL" id="MEQ2203615.1"/>
    </source>
</evidence>
<dbReference type="SUPFAM" id="SSF50494">
    <property type="entry name" value="Trypsin-like serine proteases"/>
    <property type="match status" value="1"/>
</dbReference>
<dbReference type="EMBL" id="JAHRIN010034738">
    <property type="protein sequence ID" value="MEQ2203615.1"/>
    <property type="molecule type" value="Genomic_DNA"/>
</dbReference>
<feature type="non-terminal residue" evidence="2">
    <location>
        <position position="1"/>
    </location>
</feature>